<dbReference type="OrthoDB" id="1243172at2759"/>
<protein>
    <submittedName>
        <fullName evidence="2">Uncharacterized protein LOC104210502</fullName>
    </submittedName>
</protein>
<organism evidence="1 2">
    <name type="scientific">Nicotiana sylvestris</name>
    <name type="common">Wood tobacco</name>
    <name type="synonym">South American tobacco</name>
    <dbReference type="NCBI Taxonomy" id="4096"/>
    <lineage>
        <taxon>Eukaryota</taxon>
        <taxon>Viridiplantae</taxon>
        <taxon>Streptophyta</taxon>
        <taxon>Embryophyta</taxon>
        <taxon>Tracheophyta</taxon>
        <taxon>Spermatophyta</taxon>
        <taxon>Magnoliopsida</taxon>
        <taxon>eudicotyledons</taxon>
        <taxon>Gunneridae</taxon>
        <taxon>Pentapetalae</taxon>
        <taxon>asterids</taxon>
        <taxon>lamiids</taxon>
        <taxon>Solanales</taxon>
        <taxon>Solanaceae</taxon>
        <taxon>Nicotianoideae</taxon>
        <taxon>Nicotianeae</taxon>
        <taxon>Nicotiana</taxon>
    </lineage>
</organism>
<name>A0A1U7V7I7_NICSY</name>
<evidence type="ECO:0000313" key="1">
    <source>
        <dbReference type="Proteomes" id="UP000189701"/>
    </source>
</evidence>
<accession>A0A1U7V7I7</accession>
<evidence type="ECO:0000313" key="2">
    <source>
        <dbReference type="RefSeq" id="XP_009757715.1"/>
    </source>
</evidence>
<gene>
    <name evidence="2" type="primary">LOC104210502</name>
</gene>
<dbReference type="AlphaFoldDB" id="A0A1U7V7I7"/>
<reference evidence="1" key="1">
    <citation type="journal article" date="2013" name="Genome Biol.">
        <title>Reference genomes and transcriptomes of Nicotiana sylvestris and Nicotiana tomentosiformis.</title>
        <authorList>
            <person name="Sierro N."/>
            <person name="Battey J.N."/>
            <person name="Ouadi S."/>
            <person name="Bovet L."/>
            <person name="Goepfert S."/>
            <person name="Bakaher N."/>
            <person name="Peitsch M.C."/>
            <person name="Ivanov N.V."/>
        </authorList>
    </citation>
    <scope>NUCLEOTIDE SEQUENCE [LARGE SCALE GENOMIC DNA]</scope>
</reference>
<dbReference type="Proteomes" id="UP000189701">
    <property type="component" value="Unplaced"/>
</dbReference>
<reference evidence="2" key="2">
    <citation type="submission" date="2025-08" db="UniProtKB">
        <authorList>
            <consortium name="RefSeq"/>
        </authorList>
    </citation>
    <scope>IDENTIFICATION</scope>
    <source>
        <tissue evidence="2">Leaf</tissue>
    </source>
</reference>
<keyword evidence="1" id="KW-1185">Reference proteome</keyword>
<proteinExistence type="predicted"/>
<sequence>MDVPKKERSLALKITEGSDLEDDEMTMITKVFKKYLRSGKGSSRSENYSKARTPEKQTNECCYKYGKTNHMIKNCPLWEIEWKKERMKADDERALMAIRESDEETEVQMNGNNQTSYMDRKFVGEI</sequence>
<dbReference type="RefSeq" id="XP_009757715.1">
    <property type="nucleotide sequence ID" value="XM_009759413.1"/>
</dbReference>